<evidence type="ECO:0000313" key="2">
    <source>
        <dbReference type="Proteomes" id="UP000661894"/>
    </source>
</evidence>
<name>A0ABR8Z5B9_9MICO</name>
<protein>
    <recommendedName>
        <fullName evidence="3">VOC family protein</fullName>
    </recommendedName>
</protein>
<dbReference type="InterPro" id="IPR029068">
    <property type="entry name" value="Glyas_Bleomycin-R_OHBP_Dase"/>
</dbReference>
<evidence type="ECO:0000313" key="1">
    <source>
        <dbReference type="EMBL" id="MBD8063377.1"/>
    </source>
</evidence>
<proteinExistence type="predicted"/>
<accession>A0ABR8Z5B9</accession>
<organism evidence="1 2">
    <name type="scientific">Oceanitalea stevensii</name>
    <dbReference type="NCBI Taxonomy" id="2763072"/>
    <lineage>
        <taxon>Bacteria</taxon>
        <taxon>Bacillati</taxon>
        <taxon>Actinomycetota</taxon>
        <taxon>Actinomycetes</taxon>
        <taxon>Micrococcales</taxon>
        <taxon>Bogoriellaceae</taxon>
        <taxon>Georgenia</taxon>
    </lineage>
</organism>
<dbReference type="Gene3D" id="3.10.180.10">
    <property type="entry name" value="2,3-Dihydroxybiphenyl 1,2-Dioxygenase, domain 1"/>
    <property type="match status" value="1"/>
</dbReference>
<evidence type="ECO:0008006" key="3">
    <source>
        <dbReference type="Google" id="ProtNLM"/>
    </source>
</evidence>
<dbReference type="RefSeq" id="WP_251840475.1">
    <property type="nucleotide sequence ID" value="NZ_JACSPO010000010.1"/>
</dbReference>
<gene>
    <name evidence="1" type="ORF">H9624_13715</name>
</gene>
<dbReference type="EMBL" id="JACSPO010000010">
    <property type="protein sequence ID" value="MBD8063377.1"/>
    <property type="molecule type" value="Genomic_DNA"/>
</dbReference>
<dbReference type="Proteomes" id="UP000661894">
    <property type="component" value="Unassembled WGS sequence"/>
</dbReference>
<keyword evidence="2" id="KW-1185">Reference proteome</keyword>
<dbReference type="SUPFAM" id="SSF54593">
    <property type="entry name" value="Glyoxalase/Bleomycin resistance protein/Dihydroxybiphenyl dioxygenase"/>
    <property type="match status" value="1"/>
</dbReference>
<reference evidence="1 2" key="1">
    <citation type="submission" date="2020-08" db="EMBL/GenBank/DDBJ databases">
        <title>A Genomic Blueprint of the Chicken Gut Microbiome.</title>
        <authorList>
            <person name="Gilroy R."/>
            <person name="Ravi A."/>
            <person name="Getino M."/>
            <person name="Pursley I."/>
            <person name="Horton D.L."/>
            <person name="Alikhan N.-F."/>
            <person name="Baker D."/>
            <person name="Gharbi K."/>
            <person name="Hall N."/>
            <person name="Watson M."/>
            <person name="Adriaenssens E.M."/>
            <person name="Foster-Nyarko E."/>
            <person name="Jarju S."/>
            <person name="Secka A."/>
            <person name="Antonio M."/>
            <person name="Oren A."/>
            <person name="Chaudhuri R."/>
            <person name="La Ragione R.M."/>
            <person name="Hildebrand F."/>
            <person name="Pallen M.J."/>
        </authorList>
    </citation>
    <scope>NUCLEOTIDE SEQUENCE [LARGE SCALE GENOMIC DNA]</scope>
    <source>
        <strain evidence="1 2">Sa1BUA1</strain>
    </source>
</reference>
<comment type="caution">
    <text evidence="1">The sequence shown here is derived from an EMBL/GenBank/DDBJ whole genome shotgun (WGS) entry which is preliminary data.</text>
</comment>
<sequence>MTVQVIPMLPCADIDEIADFFTALGFRVTYRQVRPNPYVAVEGHGFPLHYYELDGHRPEASHSTCGVVVDDTAPLFDALAAGLRARYGKLPVAGFPRITRPRPRKNAGGLSGFSLIDPAGNWIRVMSRAGTAEPPVESSPLRESLLNAIVIADSKGDPAQAAKILTGAVRRADASDPALEDAQEFLAELAERLA</sequence>